<feature type="region of interest" description="Disordered" evidence="1">
    <location>
        <begin position="122"/>
        <end position="176"/>
    </location>
</feature>
<dbReference type="Pfam" id="PF00582">
    <property type="entry name" value="Usp"/>
    <property type="match status" value="1"/>
</dbReference>
<dbReference type="GeneID" id="2910349"/>
<dbReference type="PANTHER" id="PTHR47815:SF1">
    <property type="entry name" value="UNIVERSAL STRESS PROTEIN A FAMILY PROTEIN C25B2.10"/>
    <property type="match status" value="1"/>
</dbReference>
<dbReference type="VEuPathDB" id="FungiDB:YALI1_D34106g"/>
<accession>A0A1D8NG78</accession>
<evidence type="ECO:0000256" key="1">
    <source>
        <dbReference type="SAM" id="MobiDB-lite"/>
    </source>
</evidence>
<dbReference type="VEuPathDB" id="FungiDB:YALI0_D25784g"/>
<proteinExistence type="predicted"/>
<evidence type="ECO:0000313" key="3">
    <source>
        <dbReference type="EMBL" id="AOW04654.1"/>
    </source>
</evidence>
<reference evidence="3 4" key="1">
    <citation type="journal article" date="2016" name="PLoS ONE">
        <title>Sequence Assembly of Yarrowia lipolytica Strain W29/CLIB89 Shows Transposable Element Diversity.</title>
        <authorList>
            <person name="Magnan C."/>
            <person name="Yu J."/>
            <person name="Chang I."/>
            <person name="Jahn E."/>
            <person name="Kanomata Y."/>
            <person name="Wu J."/>
            <person name="Zeller M."/>
            <person name="Oakes M."/>
            <person name="Baldi P."/>
            <person name="Sandmeyer S."/>
        </authorList>
    </citation>
    <scope>NUCLEOTIDE SEQUENCE [LARGE SCALE GENOMIC DNA]</scope>
    <source>
        <strain evidence="4">CLIB89(W29)</strain>
    </source>
</reference>
<feature type="domain" description="UspA" evidence="2">
    <location>
        <begin position="203"/>
        <end position="329"/>
    </location>
</feature>
<dbReference type="Proteomes" id="UP000182444">
    <property type="component" value="Chromosome 1D"/>
</dbReference>
<evidence type="ECO:0000259" key="2">
    <source>
        <dbReference type="Pfam" id="PF00582"/>
    </source>
</evidence>
<dbReference type="EMBL" id="CP017556">
    <property type="protein sequence ID" value="AOW04654.1"/>
    <property type="molecule type" value="Genomic_DNA"/>
</dbReference>
<organism evidence="3 4">
    <name type="scientific">Yarrowia lipolytica</name>
    <name type="common">Candida lipolytica</name>
    <dbReference type="NCBI Taxonomy" id="4952"/>
    <lineage>
        <taxon>Eukaryota</taxon>
        <taxon>Fungi</taxon>
        <taxon>Dikarya</taxon>
        <taxon>Ascomycota</taxon>
        <taxon>Saccharomycotina</taxon>
        <taxon>Dipodascomycetes</taxon>
        <taxon>Dipodascales</taxon>
        <taxon>Dipodascales incertae sedis</taxon>
        <taxon>Yarrowia</taxon>
    </lineage>
</organism>
<gene>
    <name evidence="3" type="ORF">YALI1_D34106g</name>
</gene>
<dbReference type="KEGG" id="yli:2910349"/>
<dbReference type="SUPFAM" id="SSF52402">
    <property type="entry name" value="Adenine nucleotide alpha hydrolases-like"/>
    <property type="match status" value="1"/>
</dbReference>
<dbReference type="PANTHER" id="PTHR47815">
    <property type="entry name" value="UNIVERSAL STRESS PROTEIN A FAMILY PROTEIN C25B2.10"/>
    <property type="match status" value="1"/>
</dbReference>
<feature type="compositionally biased region" description="Polar residues" evidence="1">
    <location>
        <begin position="160"/>
        <end position="176"/>
    </location>
</feature>
<dbReference type="Gene3D" id="3.40.50.620">
    <property type="entry name" value="HUPs"/>
    <property type="match status" value="1"/>
</dbReference>
<dbReference type="InterPro" id="IPR014729">
    <property type="entry name" value="Rossmann-like_a/b/a_fold"/>
</dbReference>
<dbReference type="eggNOG" id="ENOG502RYEB">
    <property type="taxonomic scope" value="Eukaryota"/>
</dbReference>
<dbReference type="AlphaFoldDB" id="A0A1D8NG78"/>
<sequence length="408" mass="45174">MVSALHMVARSGYHVKTQSLHPHVTLSNSVVVLIQPHENLHPLCNYSMDNLGRYDVPPDVSMTAGDEQTDTDANARLVRFSVTQKPPTPKTLSDQDLLERAAVAALAVGTRRAVKNSKAENNDTLYIPSPGFTPGATPSVSRGVSPRPVHSPGKGHSPKPSISRQNSPRPLENKSTGRISFRLQFAETYSWKHPEYAFTRHSRTFLCGYDTHSYSQNAMDWLLGELVEDGDEVVALQAVDTDAREEAEQTLNSLVEQILIQYGKKISIVLEYAIGKFQQVLDRTIEIYEPSILVVGTKGRKKVGFQGLIPGSVSQYCLQHSPIPVIVVKPHQKRAKTRAKRATKNKRAYMEVLQGGGECFIEGGDWVMYNEAATVSDIGTRQAPVMPSGWNQGYEDVRLDGRARRNSL</sequence>
<name>A0A1D8NG78_YARLL</name>
<dbReference type="RefSeq" id="XP_503289.3">
    <property type="nucleotide sequence ID" value="XM_503289.3"/>
</dbReference>
<evidence type="ECO:0000313" key="4">
    <source>
        <dbReference type="Proteomes" id="UP000182444"/>
    </source>
</evidence>
<dbReference type="InterPro" id="IPR006016">
    <property type="entry name" value="UspA"/>
</dbReference>
<protein>
    <recommendedName>
        <fullName evidence="2">UspA domain-containing protein</fullName>
    </recommendedName>
</protein>
<dbReference type="CDD" id="cd23659">
    <property type="entry name" value="USP_At3g01520-like"/>
    <property type="match status" value="1"/>
</dbReference>